<evidence type="ECO:0000313" key="3">
    <source>
        <dbReference type="Proteomes" id="UP000527355"/>
    </source>
</evidence>
<sequence>MVMERSGEVRWDPVPAPPHHGGPGHSLLSTYRLPLLHPLVPALPLQGDYGYTLWAIHENAFIVFIAASLSHMLLTCIIWRLTKKHTTAYPLGSEVLQLETAALHHQLLLLLHGAGCLLSAQHVL</sequence>
<organism evidence="2 3">
    <name type="scientific">Myotis myotis</name>
    <name type="common">Greater mouse-eared bat</name>
    <name type="synonym">Vespertilio myotis</name>
    <dbReference type="NCBI Taxonomy" id="51298"/>
    <lineage>
        <taxon>Eukaryota</taxon>
        <taxon>Metazoa</taxon>
        <taxon>Chordata</taxon>
        <taxon>Craniata</taxon>
        <taxon>Vertebrata</taxon>
        <taxon>Euteleostomi</taxon>
        <taxon>Mammalia</taxon>
        <taxon>Eutheria</taxon>
        <taxon>Laurasiatheria</taxon>
        <taxon>Chiroptera</taxon>
        <taxon>Yangochiroptera</taxon>
        <taxon>Vespertilionidae</taxon>
        <taxon>Myotis</taxon>
    </lineage>
</organism>
<keyword evidence="1" id="KW-0812">Transmembrane</keyword>
<proteinExistence type="predicted"/>
<dbReference type="EMBL" id="JABWUV010000010">
    <property type="protein sequence ID" value="KAF6325421.1"/>
    <property type="molecule type" value="Genomic_DNA"/>
</dbReference>
<evidence type="ECO:0000313" key="2">
    <source>
        <dbReference type="EMBL" id="KAF6325421.1"/>
    </source>
</evidence>
<protein>
    <submittedName>
        <fullName evidence="2">Post-GPI attachment to proteins 2</fullName>
    </submittedName>
</protein>
<feature type="transmembrane region" description="Helical" evidence="1">
    <location>
        <begin position="60"/>
        <end position="81"/>
    </location>
</feature>
<gene>
    <name evidence="2" type="ORF">mMyoMyo1_015059</name>
</gene>
<accession>A0A7J7VK84</accession>
<name>A0A7J7VK84_MYOMY</name>
<keyword evidence="1" id="KW-0472">Membrane</keyword>
<dbReference type="AlphaFoldDB" id="A0A7J7VK84"/>
<evidence type="ECO:0000256" key="1">
    <source>
        <dbReference type="SAM" id="Phobius"/>
    </source>
</evidence>
<keyword evidence="1" id="KW-1133">Transmembrane helix</keyword>
<comment type="caution">
    <text evidence="2">The sequence shown here is derived from an EMBL/GenBank/DDBJ whole genome shotgun (WGS) entry which is preliminary data.</text>
</comment>
<reference evidence="2 3" key="1">
    <citation type="journal article" date="2020" name="Nature">
        <title>Six reference-quality genomes reveal evolution of bat adaptations.</title>
        <authorList>
            <person name="Jebb D."/>
            <person name="Huang Z."/>
            <person name="Pippel M."/>
            <person name="Hughes G.M."/>
            <person name="Lavrichenko K."/>
            <person name="Devanna P."/>
            <person name="Winkler S."/>
            <person name="Jermiin L.S."/>
            <person name="Skirmuntt E.C."/>
            <person name="Katzourakis A."/>
            <person name="Burkitt-Gray L."/>
            <person name="Ray D.A."/>
            <person name="Sullivan K.A.M."/>
            <person name="Roscito J.G."/>
            <person name="Kirilenko B.M."/>
            <person name="Davalos L.M."/>
            <person name="Corthals A.P."/>
            <person name="Power M.L."/>
            <person name="Jones G."/>
            <person name="Ransome R.D."/>
            <person name="Dechmann D.K.N."/>
            <person name="Locatelli A.G."/>
            <person name="Puechmaille S.J."/>
            <person name="Fedrigo O."/>
            <person name="Jarvis E.D."/>
            <person name="Hiller M."/>
            <person name="Vernes S.C."/>
            <person name="Myers E.W."/>
            <person name="Teeling E.C."/>
        </authorList>
    </citation>
    <scope>NUCLEOTIDE SEQUENCE [LARGE SCALE GENOMIC DNA]</scope>
    <source>
        <strain evidence="2">MMyoMyo1</strain>
        <tissue evidence="2">Flight muscle</tissue>
    </source>
</reference>
<keyword evidence="3" id="KW-1185">Reference proteome</keyword>
<dbReference type="Proteomes" id="UP000527355">
    <property type="component" value="Unassembled WGS sequence"/>
</dbReference>